<dbReference type="PANTHER" id="PTHR47245">
    <property type="entry name" value="PEPTIDYLPROLYL ISOMERASE"/>
    <property type="match status" value="1"/>
</dbReference>
<dbReference type="InterPro" id="IPR000297">
    <property type="entry name" value="PPIase_PpiC"/>
</dbReference>
<dbReference type="PROSITE" id="PS51257">
    <property type="entry name" value="PROKAR_LIPOPROTEIN"/>
    <property type="match status" value="1"/>
</dbReference>
<dbReference type="EC" id="5.2.1.8" evidence="3"/>
<dbReference type="RefSeq" id="WP_244822780.1">
    <property type="nucleotide sequence ID" value="NZ_CP112998.1"/>
</dbReference>
<dbReference type="InterPro" id="IPR036737">
    <property type="entry name" value="OmpA-like_sf"/>
</dbReference>
<keyword evidence="1 3" id="KW-0413">Isomerase</keyword>
<dbReference type="GO" id="GO:0003755">
    <property type="term" value="F:peptidyl-prolyl cis-trans isomerase activity"/>
    <property type="evidence" value="ECO:0007669"/>
    <property type="project" value="UniProtKB-KW"/>
</dbReference>
<dbReference type="KEGG" id="dpf:ON006_16705"/>
<organism evidence="3 4">
    <name type="scientific">Dyadobacter pollutisoli</name>
    <dbReference type="NCBI Taxonomy" id="2910158"/>
    <lineage>
        <taxon>Bacteria</taxon>
        <taxon>Pseudomonadati</taxon>
        <taxon>Bacteroidota</taxon>
        <taxon>Cytophagia</taxon>
        <taxon>Cytophagales</taxon>
        <taxon>Spirosomataceae</taxon>
        <taxon>Dyadobacter</taxon>
    </lineage>
</organism>
<evidence type="ECO:0000256" key="1">
    <source>
        <dbReference type="PROSITE-ProRule" id="PRU00278"/>
    </source>
</evidence>
<evidence type="ECO:0000259" key="2">
    <source>
        <dbReference type="PROSITE" id="PS50198"/>
    </source>
</evidence>
<dbReference type="SUPFAM" id="SSF54534">
    <property type="entry name" value="FKBP-like"/>
    <property type="match status" value="2"/>
</dbReference>
<proteinExistence type="predicted"/>
<feature type="domain" description="PpiC" evidence="2">
    <location>
        <begin position="236"/>
        <end position="339"/>
    </location>
</feature>
<reference evidence="3" key="1">
    <citation type="submission" date="2022-11" db="EMBL/GenBank/DDBJ databases">
        <title>Dyadobacter pollutisoli sp. nov., isolated from plastic dumped soil.</title>
        <authorList>
            <person name="Kim J.M."/>
            <person name="Kim K.R."/>
            <person name="Lee J.K."/>
            <person name="Hao L."/>
            <person name="Jeon C.O."/>
        </authorList>
    </citation>
    <scope>NUCLEOTIDE SEQUENCE</scope>
    <source>
        <strain evidence="3">U1</strain>
    </source>
</reference>
<dbReference type="Pfam" id="PF13616">
    <property type="entry name" value="Rotamase_3"/>
    <property type="match status" value="1"/>
</dbReference>
<evidence type="ECO:0000313" key="4">
    <source>
        <dbReference type="Proteomes" id="UP001164653"/>
    </source>
</evidence>
<protein>
    <submittedName>
        <fullName evidence="3">Peptidylprolyl isomerase</fullName>
        <ecNumber evidence="3">5.2.1.8</ecNumber>
    </submittedName>
</protein>
<dbReference type="EMBL" id="CP112998">
    <property type="protein sequence ID" value="WAC09393.1"/>
    <property type="molecule type" value="Genomic_DNA"/>
</dbReference>
<name>A0A9E8SI60_9BACT</name>
<dbReference type="Proteomes" id="UP001164653">
    <property type="component" value="Chromosome"/>
</dbReference>
<accession>A0A9E8SI60</accession>
<dbReference type="PANTHER" id="PTHR47245:SF2">
    <property type="entry name" value="PEPTIDYL-PROLYL CIS-TRANS ISOMERASE HP_0175-RELATED"/>
    <property type="match status" value="1"/>
</dbReference>
<evidence type="ECO:0000313" key="3">
    <source>
        <dbReference type="EMBL" id="WAC09393.1"/>
    </source>
</evidence>
<dbReference type="PROSITE" id="PS50198">
    <property type="entry name" value="PPIC_PPIASE_2"/>
    <property type="match status" value="2"/>
</dbReference>
<feature type="domain" description="PpiC" evidence="2">
    <location>
        <begin position="129"/>
        <end position="231"/>
    </location>
</feature>
<gene>
    <name evidence="3" type="ORF">ON006_16705</name>
</gene>
<dbReference type="InterPro" id="IPR050245">
    <property type="entry name" value="PrsA_foldase"/>
</dbReference>
<dbReference type="Gene3D" id="3.30.1330.60">
    <property type="entry name" value="OmpA-like domain"/>
    <property type="match status" value="1"/>
</dbReference>
<keyword evidence="4" id="KW-1185">Reference proteome</keyword>
<dbReference type="InterPro" id="IPR046357">
    <property type="entry name" value="PPIase_dom_sf"/>
</dbReference>
<keyword evidence="1" id="KW-0697">Rotamase</keyword>
<dbReference type="Gene3D" id="3.10.50.40">
    <property type="match status" value="2"/>
</dbReference>
<sequence length="763" mass="87571">MFKTPFNICLLVIFIVSSCKTTAPPQKVVTEARPLLEIGNETFSIDEYEDSYNKNKYASDSAKALTPEEYLSLYTDTKIKVLQAKQDGKDTTTDYKEEITSYREQLAKNHLVDKVLVEKLANEAYTRLKQEVRASHILVGVSEDASPSDTLEAYRAAIALRGRLEEGSDFADMAMKFSKDPAAKTTKGDLGYFTAFQTLYPIETAAYTLAVGKISQPVRTKAGYHLIRVADRRASRGMVQIAHIMVQVDTSATLAQKESAKTRINEAYEHLQDGEEWTDVVESYSDDKQSRRNNGLLPMFGTGQMVPEIEEASFALTKVNAYSKPVLTMYGWHIVRLVEKKSIETYAVMAPSLRKKVVTDSRSKVIEQVNAKRLRDKYAIQEFADQWNAVAALADSTLRTGKWDYMRAVSNDWSASTLFKIEQKPFDALTFLTYVKRKQSPKAKDASPAVIFRRYYNDYVTESLFDYEKEHLEETNPEFKSLMDEIREGVLLSQMMEENVWQRSLSDSTGQQSFYDRNKDRYNFPERALATIVSAKDTQTVNAIRKTLATSPYKLERKSREILFDLNSTEIGNEQIDALTDLYIVMEKNPEYIVEIAGYRSADETEMTSATRIRNVVKYLNARNIPILRIIEKDYGSFRPTAEPERNRRVGFQFYSESRKDVEKVYNSETGKTVMIQDGYFTRENPQFSKFKWQTGEQSVTSDNMVFWTNVRKIEPARGKTFAEARGSVINDYQKELEKQWLARLQQKFPVKVNPQELDKIKR</sequence>
<dbReference type="AlphaFoldDB" id="A0A9E8SI60"/>
<dbReference type="SUPFAM" id="SSF103088">
    <property type="entry name" value="OmpA-like"/>
    <property type="match status" value="1"/>
</dbReference>
<dbReference type="Pfam" id="PF00639">
    <property type="entry name" value="Rotamase"/>
    <property type="match status" value="1"/>
</dbReference>